<evidence type="ECO:0000256" key="10">
    <source>
        <dbReference type="ARBA" id="ARBA00032660"/>
    </source>
</evidence>
<keyword evidence="14" id="KW-0540">Nuclease</keyword>
<dbReference type="EMBL" id="QBLH01003436">
    <property type="protein sequence ID" value="TGZ38385.1"/>
    <property type="molecule type" value="Genomic_DNA"/>
</dbReference>
<dbReference type="GO" id="GO:0004527">
    <property type="term" value="F:exonuclease activity"/>
    <property type="evidence" value="ECO:0007669"/>
    <property type="project" value="UniProtKB-KW"/>
</dbReference>
<dbReference type="InterPro" id="IPR050590">
    <property type="entry name" value="Exosome_comp_Rrp42_subfam"/>
</dbReference>
<evidence type="ECO:0000256" key="3">
    <source>
        <dbReference type="ARBA" id="ARBA00006678"/>
    </source>
</evidence>
<comment type="subcellular location">
    <subcellularLocation>
        <location evidence="1">Cytoplasm</location>
    </subcellularLocation>
    <subcellularLocation>
        <location evidence="2">Nucleus</location>
        <location evidence="2">Nucleolus</location>
    </subcellularLocation>
</comment>
<dbReference type="GO" id="GO:0071028">
    <property type="term" value="P:nuclear mRNA surveillance"/>
    <property type="evidence" value="ECO:0007669"/>
    <property type="project" value="TreeGrafter"/>
</dbReference>
<dbReference type="InterPro" id="IPR027408">
    <property type="entry name" value="PNPase/RNase_PH_dom_sf"/>
</dbReference>
<organism evidence="14 15">
    <name type="scientific">Temnothorax longispinosus</name>
    <dbReference type="NCBI Taxonomy" id="300112"/>
    <lineage>
        <taxon>Eukaryota</taxon>
        <taxon>Metazoa</taxon>
        <taxon>Ecdysozoa</taxon>
        <taxon>Arthropoda</taxon>
        <taxon>Hexapoda</taxon>
        <taxon>Insecta</taxon>
        <taxon>Pterygota</taxon>
        <taxon>Neoptera</taxon>
        <taxon>Endopterygota</taxon>
        <taxon>Hymenoptera</taxon>
        <taxon>Apocrita</taxon>
        <taxon>Aculeata</taxon>
        <taxon>Formicoidea</taxon>
        <taxon>Formicidae</taxon>
        <taxon>Myrmicinae</taxon>
        <taxon>Temnothorax</taxon>
    </lineage>
</organism>
<keyword evidence="14" id="KW-0269">Exonuclease</keyword>
<dbReference type="GO" id="GO:0071038">
    <property type="term" value="P:TRAMP-dependent tRNA surveillance pathway"/>
    <property type="evidence" value="ECO:0007669"/>
    <property type="project" value="TreeGrafter"/>
</dbReference>
<dbReference type="GO" id="GO:0034476">
    <property type="term" value="P:U5 snRNA 3'-end processing"/>
    <property type="evidence" value="ECO:0007669"/>
    <property type="project" value="TreeGrafter"/>
</dbReference>
<dbReference type="STRING" id="300112.A0A4S2JQB0"/>
<evidence type="ECO:0000313" key="14">
    <source>
        <dbReference type="EMBL" id="TGZ38385.1"/>
    </source>
</evidence>
<feature type="compositionally biased region" description="Basic and acidic residues" evidence="11">
    <location>
        <begin position="356"/>
        <end position="367"/>
    </location>
</feature>
<gene>
    <name evidence="14" type="ORF">DBV15_00444</name>
</gene>
<keyword evidence="8" id="KW-0694">RNA-binding</keyword>
<dbReference type="PANTHER" id="PTHR11097">
    <property type="entry name" value="EXOSOME COMPLEX EXONUCLEASE RIBOSOMAL RNA PROCESSING PROTEIN"/>
    <property type="match status" value="1"/>
</dbReference>
<sequence>MKETPLTNCERNFTNKCIEEETRLDGRKLLEPRFVKIYFGSSWGCCMVSLGHTRAVAQVSCDIQQPKTSRPNEGMIRINVELTPLAAQHFESGRQSEAAILISRQLEKCFKDSKCIDLESLCIVADKKVWNLRIDVNIINHDGNLVDCASIATLAALMHFHRPDVTSTGEEVIVHPASEKDFLPLTLFHYPVCISFITFKSGNTIMDPTYTEERVGVAELTLGVNSYRELCSLHFDYLTKTMTIEDVISAVSNRAANYAMNLVNQIKEAVIKDVQSRYKKDDSNISRFKESIQVNKLTTTIGDHISIKLREWDATAIVEDDHMEVEDENKSRIIKHKEGSAELVPVFNDSLKKEENRDDYDWTHDWTSDSDDQVLVKSPSPEKKEIPVIDLIDIEEKEIGDNA</sequence>
<evidence type="ECO:0000256" key="4">
    <source>
        <dbReference type="ARBA" id="ARBA00019572"/>
    </source>
</evidence>
<comment type="similarity">
    <text evidence="3">Belongs to the RNase PH family.</text>
</comment>
<dbReference type="GO" id="GO:0000176">
    <property type="term" value="C:nuclear exosome (RNase complex)"/>
    <property type="evidence" value="ECO:0007669"/>
    <property type="project" value="TreeGrafter"/>
</dbReference>
<dbReference type="InterPro" id="IPR020568">
    <property type="entry name" value="Ribosomal_Su5_D2-typ_SF"/>
</dbReference>
<evidence type="ECO:0000259" key="13">
    <source>
        <dbReference type="Pfam" id="PF03725"/>
    </source>
</evidence>
<dbReference type="GO" id="GO:0000467">
    <property type="term" value="P:exonucleolytic trimming to generate mature 3'-end of 5.8S rRNA from tricistronic rRNA transcript (SSU-rRNA, 5.8S rRNA, LSU-rRNA)"/>
    <property type="evidence" value="ECO:0007669"/>
    <property type="project" value="TreeGrafter"/>
</dbReference>
<feature type="domain" description="Exoribonuclease phosphorolytic" evidence="13">
    <location>
        <begin position="189"/>
        <end position="235"/>
    </location>
</feature>
<name>A0A4S2JQB0_9HYME</name>
<comment type="caution">
    <text evidence="14">The sequence shown here is derived from an EMBL/GenBank/DDBJ whole genome shotgun (WGS) entry which is preliminary data.</text>
</comment>
<evidence type="ECO:0000256" key="6">
    <source>
        <dbReference type="ARBA" id="ARBA00022552"/>
    </source>
</evidence>
<evidence type="ECO:0000256" key="8">
    <source>
        <dbReference type="ARBA" id="ARBA00022884"/>
    </source>
</evidence>
<dbReference type="GO" id="GO:0016075">
    <property type="term" value="P:rRNA catabolic process"/>
    <property type="evidence" value="ECO:0007669"/>
    <property type="project" value="TreeGrafter"/>
</dbReference>
<dbReference type="PANTHER" id="PTHR11097:SF14">
    <property type="entry name" value="EXOSOME COMPLEX COMPONENT RRP45"/>
    <property type="match status" value="1"/>
</dbReference>
<dbReference type="InterPro" id="IPR033100">
    <property type="entry name" value="Rrp45"/>
</dbReference>
<keyword evidence="9" id="KW-0539">Nucleus</keyword>
<dbReference type="GO" id="GO:0034473">
    <property type="term" value="P:U1 snRNA 3'-end processing"/>
    <property type="evidence" value="ECO:0007669"/>
    <property type="project" value="TreeGrafter"/>
</dbReference>
<keyword evidence="14" id="KW-0378">Hydrolase</keyword>
<evidence type="ECO:0000256" key="2">
    <source>
        <dbReference type="ARBA" id="ARBA00004604"/>
    </source>
</evidence>
<dbReference type="Proteomes" id="UP000310200">
    <property type="component" value="Unassembled WGS sequence"/>
</dbReference>
<dbReference type="InterPro" id="IPR001247">
    <property type="entry name" value="ExoRNase_PH_dom1"/>
</dbReference>
<evidence type="ECO:0000256" key="11">
    <source>
        <dbReference type="SAM" id="MobiDB-lite"/>
    </source>
</evidence>
<dbReference type="Pfam" id="PF03725">
    <property type="entry name" value="RNase_PH_C"/>
    <property type="match status" value="1"/>
</dbReference>
<dbReference type="GO" id="GO:0005730">
    <property type="term" value="C:nucleolus"/>
    <property type="evidence" value="ECO:0007669"/>
    <property type="project" value="UniProtKB-SubCell"/>
</dbReference>
<evidence type="ECO:0000256" key="9">
    <source>
        <dbReference type="ARBA" id="ARBA00023242"/>
    </source>
</evidence>
<protein>
    <recommendedName>
        <fullName evidence="4">Exosome complex component RRP45</fullName>
    </recommendedName>
    <alternativeName>
        <fullName evidence="10">Exosome component 9</fullName>
    </alternativeName>
</protein>
<reference evidence="14 15" key="1">
    <citation type="journal article" date="2019" name="Philos. Trans. R. Soc. Lond., B, Biol. Sci.">
        <title>Ant behaviour and brain gene expression of defending hosts depend on the ecological success of the intruding social parasite.</title>
        <authorList>
            <person name="Kaur R."/>
            <person name="Stoldt M."/>
            <person name="Jongepier E."/>
            <person name="Feldmeyer B."/>
            <person name="Menzel F."/>
            <person name="Bornberg-Bauer E."/>
            <person name="Foitzik S."/>
        </authorList>
    </citation>
    <scope>NUCLEOTIDE SEQUENCE [LARGE SCALE GENOMIC DNA]</scope>
    <source>
        <tissue evidence="14">Whole body</tissue>
    </source>
</reference>
<dbReference type="GO" id="GO:0000177">
    <property type="term" value="C:cytoplasmic exosome (RNase complex)"/>
    <property type="evidence" value="ECO:0007669"/>
    <property type="project" value="TreeGrafter"/>
</dbReference>
<dbReference type="CDD" id="cd11368">
    <property type="entry name" value="RNase_PH_RRP45"/>
    <property type="match status" value="1"/>
</dbReference>
<feature type="region of interest" description="Disordered" evidence="11">
    <location>
        <begin position="356"/>
        <end position="380"/>
    </location>
</feature>
<dbReference type="AlphaFoldDB" id="A0A4S2JQB0"/>
<dbReference type="SUPFAM" id="SSF54211">
    <property type="entry name" value="Ribosomal protein S5 domain 2-like"/>
    <property type="match status" value="1"/>
</dbReference>
<dbReference type="Gene3D" id="3.30.230.70">
    <property type="entry name" value="GHMP Kinase, N-terminal domain"/>
    <property type="match status" value="1"/>
</dbReference>
<proteinExistence type="inferred from homology"/>
<feature type="domain" description="Exoribonuclease phosphorolytic" evidence="12">
    <location>
        <begin position="34"/>
        <end position="163"/>
    </location>
</feature>
<dbReference type="GO" id="GO:0071035">
    <property type="term" value="P:nuclear polyadenylation-dependent rRNA catabolic process"/>
    <property type="evidence" value="ECO:0007669"/>
    <property type="project" value="TreeGrafter"/>
</dbReference>
<evidence type="ECO:0000313" key="15">
    <source>
        <dbReference type="Proteomes" id="UP000310200"/>
    </source>
</evidence>
<keyword evidence="15" id="KW-1185">Reference proteome</keyword>
<dbReference type="GO" id="GO:0034475">
    <property type="term" value="P:U4 snRNA 3'-end processing"/>
    <property type="evidence" value="ECO:0007669"/>
    <property type="project" value="TreeGrafter"/>
</dbReference>
<evidence type="ECO:0000259" key="12">
    <source>
        <dbReference type="Pfam" id="PF01138"/>
    </source>
</evidence>
<dbReference type="FunFam" id="3.30.230.70:FF:000005">
    <property type="entry name" value="Exosome complex component RRP45"/>
    <property type="match status" value="1"/>
</dbReference>
<accession>A0A4S2JQB0</accession>
<keyword evidence="6" id="KW-0698">rRNA processing</keyword>
<keyword evidence="7" id="KW-0271">Exosome</keyword>
<evidence type="ECO:0000256" key="1">
    <source>
        <dbReference type="ARBA" id="ARBA00004496"/>
    </source>
</evidence>
<dbReference type="InterPro" id="IPR015847">
    <property type="entry name" value="ExoRNase_PH_dom2"/>
</dbReference>
<keyword evidence="5" id="KW-0963">Cytoplasm</keyword>
<evidence type="ECO:0000256" key="7">
    <source>
        <dbReference type="ARBA" id="ARBA00022835"/>
    </source>
</evidence>
<dbReference type="Pfam" id="PF01138">
    <property type="entry name" value="RNase_PH"/>
    <property type="match status" value="1"/>
</dbReference>
<dbReference type="GO" id="GO:0035925">
    <property type="term" value="F:mRNA 3'-UTR AU-rich region binding"/>
    <property type="evidence" value="ECO:0007669"/>
    <property type="project" value="TreeGrafter"/>
</dbReference>
<evidence type="ECO:0000256" key="5">
    <source>
        <dbReference type="ARBA" id="ARBA00022490"/>
    </source>
</evidence>
<dbReference type="InterPro" id="IPR036345">
    <property type="entry name" value="ExoRNase_PH_dom2_sf"/>
</dbReference>
<dbReference type="SUPFAM" id="SSF55666">
    <property type="entry name" value="Ribonuclease PH domain 2-like"/>
    <property type="match status" value="1"/>
</dbReference>